<keyword evidence="1" id="KW-0812">Transmembrane</keyword>
<evidence type="ECO:0000313" key="2">
    <source>
        <dbReference type="EMBL" id="HAG3150164.1"/>
    </source>
</evidence>
<reference evidence="2" key="1">
    <citation type="journal article" date="2018" name="Genome Biol.">
        <title>SKESA: strategic k-mer extension for scrupulous assemblies.</title>
        <authorList>
            <person name="Souvorov A."/>
            <person name="Agarwala R."/>
            <person name="Lipman D.J."/>
        </authorList>
    </citation>
    <scope>NUCLEOTIDE SEQUENCE</scope>
    <source>
        <strain evidence="2">MA.S/20050497</strain>
    </source>
</reference>
<proteinExistence type="predicted"/>
<feature type="transmembrane region" description="Helical" evidence="1">
    <location>
        <begin position="186"/>
        <end position="208"/>
    </location>
</feature>
<name>A0A761L248_SALER</name>
<sequence>MSKEKQTVNGDVGNVVSGDVTIHNYSADILPSAQQPISLLQKRDLHRLMDELVDLGESKRELWMTIHTKLNTKTVNEMTAADYHGAVEILQRYAQQIQNMKDCNLLVSKIMALTDPGYRLDRDRYCLKHFGTTHLKGLDKEQLQAVFGYFDDLLNIRDESKTLSPPSESGAKSVATVPTRSRKPHVVVLGGVLVLVAIFFVGMIVFAGKWGNAKAVASTETSVFNIKTNDKIIEDSIPALRSMFPGLNKYSDDFHSVSSYKQKTGWHTLKFTVSAKASVPENYSVKGKVCYINISPDGSYARVLTAPCRSLLLDQQSTPDSKYQVPFYS</sequence>
<evidence type="ECO:0000256" key="1">
    <source>
        <dbReference type="SAM" id="Phobius"/>
    </source>
</evidence>
<comment type="caution">
    <text evidence="2">The sequence shown here is derived from an EMBL/GenBank/DDBJ whole genome shotgun (WGS) entry which is preliminary data.</text>
</comment>
<protein>
    <recommendedName>
        <fullName evidence="3">Transmembrane protein</fullName>
    </recommendedName>
</protein>
<keyword evidence="1" id="KW-0472">Membrane</keyword>
<keyword evidence="1" id="KW-1133">Transmembrane helix</keyword>
<gene>
    <name evidence="2" type="ORF">G8Z18_004927</name>
</gene>
<reference evidence="2" key="2">
    <citation type="submission" date="2020-02" db="EMBL/GenBank/DDBJ databases">
        <authorList>
            <consortium name="NCBI Pathogen Detection Project"/>
        </authorList>
    </citation>
    <scope>NUCLEOTIDE SEQUENCE</scope>
    <source>
        <strain evidence="2">MA.S/20050497</strain>
    </source>
</reference>
<evidence type="ECO:0008006" key="3">
    <source>
        <dbReference type="Google" id="ProtNLM"/>
    </source>
</evidence>
<dbReference type="EMBL" id="DAAXYS010000129">
    <property type="protein sequence ID" value="HAG3150164.1"/>
    <property type="molecule type" value="Genomic_DNA"/>
</dbReference>
<organism evidence="2">
    <name type="scientific">Salmonella enterica</name>
    <name type="common">Salmonella choleraesuis</name>
    <dbReference type="NCBI Taxonomy" id="28901"/>
    <lineage>
        <taxon>Bacteria</taxon>
        <taxon>Pseudomonadati</taxon>
        <taxon>Pseudomonadota</taxon>
        <taxon>Gammaproteobacteria</taxon>
        <taxon>Enterobacterales</taxon>
        <taxon>Enterobacteriaceae</taxon>
        <taxon>Salmonella</taxon>
    </lineage>
</organism>
<accession>A0A761L248</accession>
<dbReference type="AlphaFoldDB" id="A0A761L248"/>